<feature type="domain" description="Dienelactone hydrolase" evidence="2">
    <location>
        <begin position="144"/>
        <end position="266"/>
    </location>
</feature>
<accession>A0A7Y0GAE0</accession>
<evidence type="ECO:0000313" key="4">
    <source>
        <dbReference type="Proteomes" id="UP000583556"/>
    </source>
</evidence>
<dbReference type="GO" id="GO:0016787">
    <property type="term" value="F:hydrolase activity"/>
    <property type="evidence" value="ECO:0007669"/>
    <property type="project" value="UniProtKB-KW"/>
</dbReference>
<dbReference type="Pfam" id="PF01738">
    <property type="entry name" value="DLH"/>
    <property type="match status" value="1"/>
</dbReference>
<dbReference type="InterPro" id="IPR029058">
    <property type="entry name" value="AB_hydrolase_fold"/>
</dbReference>
<name>A0A7Y0GAE0_9SPHN</name>
<dbReference type="AlphaFoldDB" id="A0A7Y0GAE0"/>
<dbReference type="Proteomes" id="UP000583556">
    <property type="component" value="Unassembled WGS sequence"/>
</dbReference>
<dbReference type="SUPFAM" id="SSF53474">
    <property type="entry name" value="alpha/beta-Hydrolases"/>
    <property type="match status" value="1"/>
</dbReference>
<gene>
    <name evidence="3" type="ORF">HHL27_10005</name>
</gene>
<proteinExistence type="predicted"/>
<reference evidence="3 4" key="1">
    <citation type="submission" date="2020-04" db="EMBL/GenBank/DDBJ databases">
        <title>Novosphingobium sp. TW-4 isolated from soil.</title>
        <authorList>
            <person name="Dahal R.H."/>
            <person name="Chaudhary D.K."/>
        </authorList>
    </citation>
    <scope>NUCLEOTIDE SEQUENCE [LARGE SCALE GENOMIC DNA]</scope>
    <source>
        <strain evidence="3 4">TW-4</strain>
    </source>
</reference>
<dbReference type="PANTHER" id="PTHR48081">
    <property type="entry name" value="AB HYDROLASE SUPERFAMILY PROTEIN C4A8.06C"/>
    <property type="match status" value="1"/>
</dbReference>
<keyword evidence="1 3" id="KW-0378">Hydrolase</keyword>
<dbReference type="EMBL" id="JABBGM010000003">
    <property type="protein sequence ID" value="NML93998.1"/>
    <property type="molecule type" value="Genomic_DNA"/>
</dbReference>
<evidence type="ECO:0000259" key="2">
    <source>
        <dbReference type="Pfam" id="PF01738"/>
    </source>
</evidence>
<evidence type="ECO:0000313" key="3">
    <source>
        <dbReference type="EMBL" id="NML93998.1"/>
    </source>
</evidence>
<comment type="caution">
    <text evidence="3">The sequence shown here is derived from an EMBL/GenBank/DDBJ whole genome shotgun (WGS) entry which is preliminary data.</text>
</comment>
<dbReference type="PANTHER" id="PTHR48081:SF6">
    <property type="entry name" value="PEPTIDASE S9 PROLYL OLIGOPEPTIDASE CATALYTIC DOMAIN-CONTAINING PROTEIN"/>
    <property type="match status" value="1"/>
</dbReference>
<dbReference type="Gene3D" id="3.40.50.1820">
    <property type="entry name" value="alpha/beta hydrolase"/>
    <property type="match status" value="1"/>
</dbReference>
<protein>
    <submittedName>
        <fullName evidence="3">Alpha/beta hydrolase</fullName>
    </submittedName>
</protein>
<organism evidence="3 4">
    <name type="scientific">Novosphingobium olei</name>
    <dbReference type="NCBI Taxonomy" id="2728851"/>
    <lineage>
        <taxon>Bacteria</taxon>
        <taxon>Pseudomonadati</taxon>
        <taxon>Pseudomonadota</taxon>
        <taxon>Alphaproteobacteria</taxon>
        <taxon>Sphingomonadales</taxon>
        <taxon>Sphingomonadaceae</taxon>
        <taxon>Novosphingobium</taxon>
    </lineage>
</organism>
<evidence type="ECO:0000256" key="1">
    <source>
        <dbReference type="ARBA" id="ARBA00022801"/>
    </source>
</evidence>
<keyword evidence="4" id="KW-1185">Reference proteome</keyword>
<dbReference type="InterPro" id="IPR002925">
    <property type="entry name" value="Dienelactn_hydro"/>
</dbReference>
<sequence length="294" mass="31170">MLIASATARADPIHETVVPLWPEGAVSSLGVPELREQVPEAGGLLIRNVSSPTLELYRPAPGTANGTAIIVAPGGGFVGLAYESEGTAVAEALSKHGITAFVLKYRTILSSGSPAMLPAIHLREMDLIMARAKSGVPLEVPRFAGEANAVIDGARAVELVRRHARGWEVDPQRIGMIGFSAGGYLAADLAIGDVATRPAFVGLIYGGLRTPVPADASPAFIAAAADDEFQPEDATLLHQAWRKAGVPAELHIYEHGGHGFGLKRHGTTSDHWLEEFLWWMQSRGLLPSAKDGQR</sequence>
<dbReference type="InterPro" id="IPR050300">
    <property type="entry name" value="GDXG_lipolytic_enzyme"/>
</dbReference>